<dbReference type="Pfam" id="PF20168">
    <property type="entry name" value="PDS5"/>
    <property type="match status" value="1"/>
</dbReference>
<dbReference type="EMBL" id="CAJOBB010020820">
    <property type="protein sequence ID" value="CAF4370790.1"/>
    <property type="molecule type" value="Genomic_DNA"/>
</dbReference>
<protein>
    <submittedName>
        <fullName evidence="1">Uncharacterized protein</fullName>
    </submittedName>
</protein>
<gene>
    <name evidence="1" type="ORF">KXQ929_LOCUS49349</name>
</gene>
<evidence type="ECO:0000313" key="1">
    <source>
        <dbReference type="EMBL" id="CAF4370790.1"/>
    </source>
</evidence>
<comment type="caution">
    <text evidence="1">The sequence shown here is derived from an EMBL/GenBank/DDBJ whole genome shotgun (WGS) entry which is preliminary data.</text>
</comment>
<proteinExistence type="predicted"/>
<feature type="non-terminal residue" evidence="1">
    <location>
        <position position="132"/>
    </location>
</feature>
<evidence type="ECO:0000313" key="2">
    <source>
        <dbReference type="Proteomes" id="UP000663868"/>
    </source>
</evidence>
<sequence>LGHVYKKECHSTNWSNDTQKQLTWVANGIIHLYYQKTTQDKLLAERLLTFYLMPWDVNTDDKVRVLLTLYSNVDENAQRAIREMMHSKFLFRRQLVKLIDFCLQMTDPNIPNDEKQLIELKLVSLIHVIALL</sequence>
<name>A0A820MEQ4_9BILA</name>
<feature type="non-terminal residue" evidence="1">
    <location>
        <position position="1"/>
    </location>
</feature>
<accession>A0A820MEQ4</accession>
<organism evidence="1 2">
    <name type="scientific">Adineta steineri</name>
    <dbReference type="NCBI Taxonomy" id="433720"/>
    <lineage>
        <taxon>Eukaryota</taxon>
        <taxon>Metazoa</taxon>
        <taxon>Spiralia</taxon>
        <taxon>Gnathifera</taxon>
        <taxon>Rotifera</taxon>
        <taxon>Eurotatoria</taxon>
        <taxon>Bdelloidea</taxon>
        <taxon>Adinetida</taxon>
        <taxon>Adinetidae</taxon>
        <taxon>Adineta</taxon>
    </lineage>
</organism>
<reference evidence="1" key="1">
    <citation type="submission" date="2021-02" db="EMBL/GenBank/DDBJ databases">
        <authorList>
            <person name="Nowell W R."/>
        </authorList>
    </citation>
    <scope>NUCLEOTIDE SEQUENCE</scope>
</reference>
<dbReference type="Proteomes" id="UP000663868">
    <property type="component" value="Unassembled WGS sequence"/>
</dbReference>
<dbReference type="AlphaFoldDB" id="A0A820MEQ4"/>